<name>A0A1G2I4W6_9BACT</name>
<protein>
    <submittedName>
        <fullName evidence="1">Uncharacterized protein</fullName>
    </submittedName>
</protein>
<organism evidence="1 2">
    <name type="scientific">Candidatus Staskawiczbacteria bacterium RIFCSPHIGHO2_02_FULL_42_22</name>
    <dbReference type="NCBI Taxonomy" id="1802207"/>
    <lineage>
        <taxon>Bacteria</taxon>
        <taxon>Candidatus Staskawicziibacteriota</taxon>
    </lineage>
</organism>
<dbReference type="AlphaFoldDB" id="A0A1G2I4W6"/>
<sequence length="71" mass="8192">MKVSAITTRIFLPPKDDLLSFIKESFLIVKLKEKSVIVVNQRITNSVANLRSTCGESLRVQRKLVFRFVIR</sequence>
<comment type="caution">
    <text evidence="1">The sequence shown here is derived from an EMBL/GenBank/DDBJ whole genome shotgun (WGS) entry which is preliminary data.</text>
</comment>
<dbReference type="Proteomes" id="UP000178820">
    <property type="component" value="Unassembled WGS sequence"/>
</dbReference>
<proteinExistence type="predicted"/>
<gene>
    <name evidence="1" type="ORF">A3D44_03160</name>
</gene>
<evidence type="ECO:0000313" key="1">
    <source>
        <dbReference type="EMBL" id="OGZ69872.1"/>
    </source>
</evidence>
<dbReference type="STRING" id="1802207.A3D44_03160"/>
<dbReference type="EMBL" id="MHOT01000001">
    <property type="protein sequence ID" value="OGZ69872.1"/>
    <property type="molecule type" value="Genomic_DNA"/>
</dbReference>
<evidence type="ECO:0000313" key="2">
    <source>
        <dbReference type="Proteomes" id="UP000178820"/>
    </source>
</evidence>
<reference evidence="1 2" key="1">
    <citation type="journal article" date="2016" name="Nat. Commun.">
        <title>Thousands of microbial genomes shed light on interconnected biogeochemical processes in an aquifer system.</title>
        <authorList>
            <person name="Anantharaman K."/>
            <person name="Brown C.T."/>
            <person name="Hug L.A."/>
            <person name="Sharon I."/>
            <person name="Castelle C.J."/>
            <person name="Probst A.J."/>
            <person name="Thomas B.C."/>
            <person name="Singh A."/>
            <person name="Wilkins M.J."/>
            <person name="Karaoz U."/>
            <person name="Brodie E.L."/>
            <person name="Williams K.H."/>
            <person name="Hubbard S.S."/>
            <person name="Banfield J.F."/>
        </authorList>
    </citation>
    <scope>NUCLEOTIDE SEQUENCE [LARGE SCALE GENOMIC DNA]</scope>
</reference>
<accession>A0A1G2I4W6</accession>